<dbReference type="PROSITE" id="PS51257">
    <property type="entry name" value="PROKAR_LIPOPROTEIN"/>
    <property type="match status" value="1"/>
</dbReference>
<dbReference type="Proteomes" id="UP001432060">
    <property type="component" value="Chromosome"/>
</dbReference>
<evidence type="ECO:0008006" key="5">
    <source>
        <dbReference type="Google" id="ProtNLM"/>
    </source>
</evidence>
<feature type="region of interest" description="Disordered" evidence="1">
    <location>
        <begin position="21"/>
        <end position="52"/>
    </location>
</feature>
<reference evidence="3" key="1">
    <citation type="submission" date="2022-10" db="EMBL/GenBank/DDBJ databases">
        <title>The complete genomes of actinobacterial strains from the NBC collection.</title>
        <authorList>
            <person name="Joergensen T.S."/>
            <person name="Alvarez Arevalo M."/>
            <person name="Sterndorff E.B."/>
            <person name="Faurdal D."/>
            <person name="Vuksanovic O."/>
            <person name="Mourched A.-S."/>
            <person name="Charusanti P."/>
            <person name="Shaw S."/>
            <person name="Blin K."/>
            <person name="Weber T."/>
        </authorList>
    </citation>
    <scope>NUCLEOTIDE SEQUENCE</scope>
    <source>
        <strain evidence="3">NBC_00668</strain>
    </source>
</reference>
<gene>
    <name evidence="3" type="ORF">OG515_32460</name>
</gene>
<protein>
    <recommendedName>
        <fullName evidence="5">Lipoprotein</fullName>
    </recommendedName>
</protein>
<feature type="signal peptide" evidence="2">
    <location>
        <begin position="1"/>
        <end position="19"/>
    </location>
</feature>
<dbReference type="EMBL" id="CP109019">
    <property type="protein sequence ID" value="WUT86579.1"/>
    <property type="molecule type" value="Genomic_DNA"/>
</dbReference>
<keyword evidence="2" id="KW-0732">Signal</keyword>
<feature type="region of interest" description="Disordered" evidence="1">
    <location>
        <begin position="171"/>
        <end position="208"/>
    </location>
</feature>
<feature type="compositionally biased region" description="Basic and acidic residues" evidence="1">
    <location>
        <begin position="186"/>
        <end position="197"/>
    </location>
</feature>
<proteinExistence type="predicted"/>
<name>A0ABZ1XSY6_9ACTN</name>
<accession>A0ABZ1XSY6</accession>
<evidence type="ECO:0000313" key="4">
    <source>
        <dbReference type="Proteomes" id="UP001432060"/>
    </source>
</evidence>
<keyword evidence="4" id="KW-1185">Reference proteome</keyword>
<sequence length="208" mass="22424">MRRVRVVVCAVLMTALAAACGPGGSGETKSGDQRAQQTRKETKMNMQQAGEGSEKILDDTLAAIRPPVKWAYGAPMQEACSTDLNEPTGRTTVTRSRNLMTVVSPQRRGSLLGVVQRHWEQQGFKVTSVRNDESMPWLRASRPDGFSVSLQVGSVGNVFISASFACAQDSAMTYPTGTPGQPGGPRSEELRPTERSEFWSADQSGSEG</sequence>
<evidence type="ECO:0000256" key="1">
    <source>
        <dbReference type="SAM" id="MobiDB-lite"/>
    </source>
</evidence>
<organism evidence="3 4">
    <name type="scientific">Streptomyces melanogenes</name>
    <dbReference type="NCBI Taxonomy" id="67326"/>
    <lineage>
        <taxon>Bacteria</taxon>
        <taxon>Bacillati</taxon>
        <taxon>Actinomycetota</taxon>
        <taxon>Actinomycetes</taxon>
        <taxon>Kitasatosporales</taxon>
        <taxon>Streptomycetaceae</taxon>
        <taxon>Streptomyces</taxon>
    </lineage>
</organism>
<evidence type="ECO:0000313" key="3">
    <source>
        <dbReference type="EMBL" id="WUT86579.1"/>
    </source>
</evidence>
<dbReference type="RefSeq" id="WP_329403041.1">
    <property type="nucleotide sequence ID" value="NZ_CP109019.1"/>
</dbReference>
<feature type="chain" id="PRO_5045073579" description="Lipoprotein" evidence="2">
    <location>
        <begin position="20"/>
        <end position="208"/>
    </location>
</feature>
<evidence type="ECO:0000256" key="2">
    <source>
        <dbReference type="SAM" id="SignalP"/>
    </source>
</evidence>